<dbReference type="InterPro" id="IPR036404">
    <property type="entry name" value="Jacalin-like_lectin_dom_sf"/>
</dbReference>
<dbReference type="InterPro" id="IPR000300">
    <property type="entry name" value="IPPc"/>
</dbReference>
<evidence type="ECO:0000313" key="3">
    <source>
        <dbReference type="Proteomes" id="UP001174694"/>
    </source>
</evidence>
<dbReference type="InterPro" id="IPR036691">
    <property type="entry name" value="Endo/exonu/phosph_ase_sf"/>
</dbReference>
<reference evidence="2" key="1">
    <citation type="submission" date="2022-07" db="EMBL/GenBank/DDBJ databases">
        <title>Fungi with potential for degradation of polypropylene.</title>
        <authorList>
            <person name="Gostincar C."/>
        </authorList>
    </citation>
    <scope>NUCLEOTIDE SEQUENCE</scope>
    <source>
        <strain evidence="2">EXF-13308</strain>
    </source>
</reference>
<sequence>MNVAGLPEILQDNDVPGDKATNAGTIGSYFAEYDYDVIHVQEDFNYHAYIYATDDHPYRTATSGGVPFGSGLNTLSNFDWVDFTRIKWDVCSDASEYDCLTPKGFTFMRLQISASNTTSVYADLYNLHADAGTEDADNVARSANIQQVADYIAAWSEGNAVLIFGDTNSRYSRTVDTGIRGLLATLNASGPGMTDAWVELERGGVVPTEETLCDNPSTTDYCETVDKVFYRGSPLVSLSAEVFHYASEMFLQSDGSVLSDHNPVNVNFTWTSGAALRQSSYFGGPHGTWFSDVPTLADLSAPKASVLSFRGGSRVDAVGLTLADGTVFSHGGTGGTAASLTLGSAEYWTAATLCEGQYNDHTRIFYIEATTSAGRTLSAGATTSDCVAFEAPDEWQIVGFLGQDGDEVDQLGFVYAPI</sequence>
<evidence type="ECO:0000313" key="2">
    <source>
        <dbReference type="EMBL" id="KAJ9149226.1"/>
    </source>
</evidence>
<feature type="domain" description="Jacalin-type lectin" evidence="1">
    <location>
        <begin position="287"/>
        <end position="417"/>
    </location>
</feature>
<name>A0AA38RJ33_9PEZI</name>
<dbReference type="InterPro" id="IPR038772">
    <property type="entry name" value="Sph/SMPD2-like"/>
</dbReference>
<dbReference type="AlphaFoldDB" id="A0AA38RJ33"/>
<dbReference type="Pfam" id="PF22669">
    <property type="entry name" value="Exo_endo_phos2"/>
    <property type="match status" value="1"/>
</dbReference>
<dbReference type="SMART" id="SM00915">
    <property type="entry name" value="Jacalin"/>
    <property type="match status" value="1"/>
</dbReference>
<dbReference type="Gene3D" id="3.60.10.10">
    <property type="entry name" value="Endonuclease/exonuclease/phosphatase"/>
    <property type="match status" value="1"/>
</dbReference>
<dbReference type="EMBL" id="JANBVO010000010">
    <property type="protein sequence ID" value="KAJ9149226.1"/>
    <property type="molecule type" value="Genomic_DNA"/>
</dbReference>
<dbReference type="Gene3D" id="2.100.10.30">
    <property type="entry name" value="Jacalin-like lectin domain"/>
    <property type="match status" value="1"/>
</dbReference>
<dbReference type="Proteomes" id="UP001174694">
    <property type="component" value="Unassembled WGS sequence"/>
</dbReference>
<dbReference type="CDD" id="cd09615">
    <property type="entry name" value="Jacalin_EEP"/>
    <property type="match status" value="1"/>
</dbReference>
<dbReference type="InterPro" id="IPR001229">
    <property type="entry name" value="Jacalin-like_lectin_dom"/>
</dbReference>
<dbReference type="GO" id="GO:0005737">
    <property type="term" value="C:cytoplasm"/>
    <property type="evidence" value="ECO:0007669"/>
    <property type="project" value="TreeGrafter"/>
</dbReference>
<gene>
    <name evidence="2" type="ORF">NKR23_g4297</name>
</gene>
<evidence type="ECO:0000259" key="1">
    <source>
        <dbReference type="SMART" id="SM00915"/>
    </source>
</evidence>
<organism evidence="2 3">
    <name type="scientific">Pleurostoma richardsiae</name>
    <dbReference type="NCBI Taxonomy" id="41990"/>
    <lineage>
        <taxon>Eukaryota</taxon>
        <taxon>Fungi</taxon>
        <taxon>Dikarya</taxon>
        <taxon>Ascomycota</taxon>
        <taxon>Pezizomycotina</taxon>
        <taxon>Sordariomycetes</taxon>
        <taxon>Sordariomycetidae</taxon>
        <taxon>Calosphaeriales</taxon>
        <taxon>Pleurostomataceae</taxon>
        <taxon>Pleurostoma</taxon>
    </lineage>
</organism>
<dbReference type="GO" id="GO:0016791">
    <property type="term" value="F:phosphatase activity"/>
    <property type="evidence" value="ECO:0007669"/>
    <property type="project" value="InterPro"/>
</dbReference>
<dbReference type="SUPFAM" id="SSF51101">
    <property type="entry name" value="Mannose-binding lectins"/>
    <property type="match status" value="1"/>
</dbReference>
<keyword evidence="3" id="KW-1185">Reference proteome</keyword>
<dbReference type="PANTHER" id="PTHR16320:SF1">
    <property type="entry name" value="SPHINGOMYELINASE DDB_G0288017"/>
    <property type="match status" value="1"/>
</dbReference>
<proteinExistence type="predicted"/>
<dbReference type="GO" id="GO:0004767">
    <property type="term" value="F:sphingomyelin phosphodiesterase activity"/>
    <property type="evidence" value="ECO:0007669"/>
    <property type="project" value="InterPro"/>
</dbReference>
<dbReference type="Pfam" id="PF01419">
    <property type="entry name" value="Jacalin"/>
    <property type="match status" value="1"/>
</dbReference>
<protein>
    <submittedName>
        <fullName evidence="2">Horcolin</fullName>
    </submittedName>
</protein>
<dbReference type="GO" id="GO:0046856">
    <property type="term" value="P:phosphatidylinositol dephosphorylation"/>
    <property type="evidence" value="ECO:0007669"/>
    <property type="project" value="InterPro"/>
</dbReference>
<dbReference type="SUPFAM" id="SSF56219">
    <property type="entry name" value="DNase I-like"/>
    <property type="match status" value="1"/>
</dbReference>
<accession>A0AA38RJ33</accession>
<dbReference type="PANTHER" id="PTHR16320">
    <property type="entry name" value="SPHINGOMYELINASE FAMILY MEMBER"/>
    <property type="match status" value="1"/>
</dbReference>
<comment type="caution">
    <text evidence="2">The sequence shown here is derived from an EMBL/GenBank/DDBJ whole genome shotgun (WGS) entry which is preliminary data.</text>
</comment>